<evidence type="ECO:0000256" key="1">
    <source>
        <dbReference type="SAM" id="Phobius"/>
    </source>
</evidence>
<dbReference type="Pfam" id="PF13432">
    <property type="entry name" value="TPR_16"/>
    <property type="match status" value="2"/>
</dbReference>
<comment type="caution">
    <text evidence="2">The sequence shown here is derived from an EMBL/GenBank/DDBJ whole genome shotgun (WGS) entry which is preliminary data.</text>
</comment>
<dbReference type="AlphaFoldDB" id="A0A841HY49"/>
<evidence type="ECO:0000313" key="2">
    <source>
        <dbReference type="EMBL" id="MBB6097140.1"/>
    </source>
</evidence>
<accession>A0A841HY49</accession>
<dbReference type="Gene3D" id="1.25.40.10">
    <property type="entry name" value="Tetratricopeptide repeat domain"/>
    <property type="match status" value="2"/>
</dbReference>
<dbReference type="SUPFAM" id="SSF48452">
    <property type="entry name" value="TPR-like"/>
    <property type="match status" value="1"/>
</dbReference>
<reference evidence="2 3" key="1">
    <citation type="submission" date="2020-08" db="EMBL/GenBank/DDBJ databases">
        <title>Genomic Encyclopedia of Type Strains, Phase IV (KMG-IV): sequencing the most valuable type-strain genomes for metagenomic binning, comparative biology and taxonomic classification.</title>
        <authorList>
            <person name="Goeker M."/>
        </authorList>
    </citation>
    <scope>NUCLEOTIDE SEQUENCE [LARGE SCALE GENOMIC DNA]</scope>
    <source>
        <strain evidence="2 3">DSM 21458</strain>
    </source>
</reference>
<keyword evidence="1" id="KW-0472">Membrane</keyword>
<feature type="transmembrane region" description="Helical" evidence="1">
    <location>
        <begin position="345"/>
        <end position="362"/>
    </location>
</feature>
<gene>
    <name evidence="2" type="ORF">HNR42_000554</name>
</gene>
<dbReference type="RefSeq" id="WP_183984291.1">
    <property type="nucleotide sequence ID" value="NZ_JACHHG010000002.1"/>
</dbReference>
<name>A0A841HY49_9DEIO</name>
<feature type="transmembrane region" description="Helical" evidence="1">
    <location>
        <begin position="454"/>
        <end position="477"/>
    </location>
</feature>
<dbReference type="InterPro" id="IPR011990">
    <property type="entry name" value="TPR-like_helical_dom_sf"/>
</dbReference>
<keyword evidence="3" id="KW-1185">Reference proteome</keyword>
<protein>
    <submittedName>
        <fullName evidence="2">Tetratricopeptide (TPR) repeat protein</fullName>
    </submittedName>
</protein>
<organism evidence="2 3">
    <name type="scientific">Deinobacterium chartae</name>
    <dbReference type="NCBI Taxonomy" id="521158"/>
    <lineage>
        <taxon>Bacteria</taxon>
        <taxon>Thermotogati</taxon>
        <taxon>Deinococcota</taxon>
        <taxon>Deinococci</taxon>
        <taxon>Deinococcales</taxon>
        <taxon>Deinococcaceae</taxon>
        <taxon>Deinobacterium</taxon>
    </lineage>
</organism>
<dbReference type="Proteomes" id="UP000569951">
    <property type="component" value="Unassembled WGS sequence"/>
</dbReference>
<sequence length="520" mass="57301">MKRLQTVLLRCLVALGLVWVGMAEAQSYTQQCRSFLDSGDLESAQGACQLATTYHANDLAAWQLTARVRIAQGNVMAAEEALDRAQKLAPDSQENLLLSAELAYLKGNYAEALQQAERLEFNSQRKLLVQARASARLGRDEAAIATYRELVKNHPGDNAARIEYSNLLLHTRPEQALEVLKAATRPTPELIAQTGYLEWALASPNAVATLERALTNPRALEPQLRERALIALSLAYYGSGQLSEGNLVLSQLAQTINLYGRLLELALPYLIVILVLLLLHLWGESRIEPLSTLEFEEGARPWTVASFYRVGLIALFAALVIASAVGAALYGNLLALLTPIQQDRVIPVFFASFSLLLAGLSWQNTRALGWQPRVVLIGPTRDLGSGVLMGLVVAAATLAYAYFTHPFSFPWSGHFLLPVSPTPWMLLTALTVPLAEIFFRAYAFFPLEKRYGTALASVIVILLLPLQLLIPLPLLLLESALWLWMTHRTHSTLPSLVGRYVAYLALVAAAFLLPVVRTWF</sequence>
<keyword evidence="1" id="KW-1133">Transmembrane helix</keyword>
<feature type="transmembrane region" description="Helical" evidence="1">
    <location>
        <begin position="310"/>
        <end position="333"/>
    </location>
</feature>
<feature type="transmembrane region" description="Helical" evidence="1">
    <location>
        <begin position="497"/>
        <end position="516"/>
    </location>
</feature>
<feature type="transmembrane region" description="Helical" evidence="1">
    <location>
        <begin position="258"/>
        <end position="282"/>
    </location>
</feature>
<feature type="transmembrane region" description="Helical" evidence="1">
    <location>
        <begin position="383"/>
        <end position="403"/>
    </location>
</feature>
<dbReference type="EMBL" id="JACHHG010000002">
    <property type="protein sequence ID" value="MBB6097140.1"/>
    <property type="molecule type" value="Genomic_DNA"/>
</dbReference>
<feature type="transmembrane region" description="Helical" evidence="1">
    <location>
        <begin position="423"/>
        <end position="442"/>
    </location>
</feature>
<evidence type="ECO:0000313" key="3">
    <source>
        <dbReference type="Proteomes" id="UP000569951"/>
    </source>
</evidence>
<keyword evidence="1" id="KW-0812">Transmembrane</keyword>
<proteinExistence type="predicted"/>